<dbReference type="EMBL" id="LR796415">
    <property type="protein sequence ID" value="CAB4143050.1"/>
    <property type="molecule type" value="Genomic_DNA"/>
</dbReference>
<proteinExistence type="predicted"/>
<organism evidence="1">
    <name type="scientific">uncultured Caudovirales phage</name>
    <dbReference type="NCBI Taxonomy" id="2100421"/>
    <lineage>
        <taxon>Viruses</taxon>
        <taxon>Duplodnaviria</taxon>
        <taxon>Heunggongvirae</taxon>
        <taxon>Uroviricota</taxon>
        <taxon>Caudoviricetes</taxon>
        <taxon>Peduoviridae</taxon>
        <taxon>Maltschvirus</taxon>
        <taxon>Maltschvirus maltsch</taxon>
    </lineage>
</organism>
<gene>
    <name evidence="1" type="ORF">UFOVP434_68</name>
</gene>
<sequence>MKKYPVDYSSSDTNDLIYPFRIQIEKVIKNLVKKKINAFPVVTLEGPLVQARKFCAGRTNLQISTAIEGFSLMGCPNLQKIMEIAFSELRKNRKIGQKLTNNLPGQSWHQWGEAVDFELKTATKKSSENTDILYKNLQIEAEALNLTCGNSSKKLSRLNHLQLSTLPSPNHSYHFLDKQLLLRFDF</sequence>
<dbReference type="InterPro" id="IPR009045">
    <property type="entry name" value="Zn_M74/Hedgehog-like"/>
</dbReference>
<name>A0A6J5MDD5_9CAUD</name>
<evidence type="ECO:0000313" key="1">
    <source>
        <dbReference type="EMBL" id="CAB4143050.1"/>
    </source>
</evidence>
<protein>
    <submittedName>
        <fullName evidence="1">Uncharacterized protein</fullName>
    </submittedName>
</protein>
<dbReference type="Gene3D" id="3.30.1380.10">
    <property type="match status" value="1"/>
</dbReference>
<accession>A0A6J5MDD5</accession>
<reference evidence="1" key="1">
    <citation type="submission" date="2020-04" db="EMBL/GenBank/DDBJ databases">
        <authorList>
            <person name="Chiriac C."/>
            <person name="Salcher M."/>
            <person name="Ghai R."/>
            <person name="Kavagutti S V."/>
        </authorList>
    </citation>
    <scope>NUCLEOTIDE SEQUENCE</scope>
</reference>